<evidence type="ECO:0000256" key="4">
    <source>
        <dbReference type="ARBA" id="ARBA00023012"/>
    </source>
</evidence>
<feature type="domain" description="Response regulatory" evidence="11">
    <location>
        <begin position="19"/>
        <end position="136"/>
    </location>
</feature>
<keyword evidence="6 9" id="KW-0238">DNA-binding</keyword>
<comment type="caution">
    <text evidence="12">The sequence shown here is derived from an EMBL/GenBank/DDBJ whole genome shotgun (WGS) entry which is preliminary data.</text>
</comment>
<evidence type="ECO:0000256" key="3">
    <source>
        <dbReference type="ARBA" id="ARBA00022553"/>
    </source>
</evidence>
<keyword evidence="13" id="KW-1185">Reference proteome</keyword>
<proteinExistence type="predicted"/>
<evidence type="ECO:0000313" key="13">
    <source>
        <dbReference type="Proteomes" id="UP001174209"/>
    </source>
</evidence>
<keyword evidence="5 9" id="KW-0805">Transcription regulation</keyword>
<dbReference type="PANTHER" id="PTHR45526">
    <property type="entry name" value="TRANSCRIPTIONAL REGULATORY PROTEIN DPIA"/>
    <property type="match status" value="1"/>
</dbReference>
<protein>
    <recommendedName>
        <fullName evidence="9">Transcriptional regulatory protein</fullName>
    </recommendedName>
</protein>
<dbReference type="PANTHER" id="PTHR45526:SF1">
    <property type="entry name" value="TRANSCRIPTIONAL REGULATORY PROTEIN DCUR-RELATED"/>
    <property type="match status" value="1"/>
</dbReference>
<organism evidence="12 13">
    <name type="scientific">Arthrobacter burdickii</name>
    <dbReference type="NCBI Taxonomy" id="3035920"/>
    <lineage>
        <taxon>Bacteria</taxon>
        <taxon>Bacillati</taxon>
        <taxon>Actinomycetota</taxon>
        <taxon>Actinomycetes</taxon>
        <taxon>Micrococcales</taxon>
        <taxon>Micrococcaceae</taxon>
        <taxon>Arthrobacter</taxon>
    </lineage>
</organism>
<sequence length="259" mass="27459">MKPLVNAAARPPADPPLIPTLVVDDDHEVAGIHTGFLLAHGAFDVIGAAHTGARALELADELQPRLVLLDIHLPDMTGIDVLRALRNRPGEPLDVIAITAARELDVVRAAVAGGVLHYLVKPFSAAVLNQRLDHYVAYRRNLDTHGADGAASLDQGRIDELLRTTAGAGSAAASPRAATIATPKGLSAPTLDAVMLDLRSHGRGTSASDVADRLGMARVSARRYLEFLVSRGQARIVPQYGSAGRPEKFYVWTDGAQRG</sequence>
<evidence type="ECO:0000256" key="5">
    <source>
        <dbReference type="ARBA" id="ARBA00023015"/>
    </source>
</evidence>
<evidence type="ECO:0000256" key="8">
    <source>
        <dbReference type="ARBA" id="ARBA00023163"/>
    </source>
</evidence>
<dbReference type="Proteomes" id="UP001174209">
    <property type="component" value="Unassembled WGS sequence"/>
</dbReference>
<comment type="subcellular location">
    <subcellularLocation>
        <location evidence="1 9">Cytoplasm</location>
    </subcellularLocation>
</comment>
<evidence type="ECO:0000256" key="1">
    <source>
        <dbReference type="ARBA" id="ARBA00004496"/>
    </source>
</evidence>
<dbReference type="PROSITE" id="PS50110">
    <property type="entry name" value="RESPONSE_REGULATORY"/>
    <property type="match status" value="1"/>
</dbReference>
<evidence type="ECO:0000256" key="2">
    <source>
        <dbReference type="ARBA" id="ARBA00022490"/>
    </source>
</evidence>
<feature type="modified residue" description="4-aspartylphosphate" evidence="10">
    <location>
        <position position="70"/>
    </location>
</feature>
<evidence type="ECO:0000313" key="12">
    <source>
        <dbReference type="EMBL" id="MDN4612397.1"/>
    </source>
</evidence>
<gene>
    <name evidence="12" type="ORF">P5G52_16125</name>
</gene>
<evidence type="ECO:0000256" key="7">
    <source>
        <dbReference type="ARBA" id="ARBA00023159"/>
    </source>
</evidence>
<dbReference type="InterPro" id="IPR024187">
    <property type="entry name" value="Sig_transdc_resp-reg_cit/mal"/>
</dbReference>
<dbReference type="SUPFAM" id="SSF52172">
    <property type="entry name" value="CheY-like"/>
    <property type="match status" value="1"/>
</dbReference>
<dbReference type="PIRSF" id="PIRSF006171">
    <property type="entry name" value="RR_citrat_malat"/>
    <property type="match status" value="1"/>
</dbReference>
<keyword evidence="4 9" id="KW-0902">Two-component regulatory system</keyword>
<evidence type="ECO:0000256" key="10">
    <source>
        <dbReference type="PROSITE-ProRule" id="PRU00169"/>
    </source>
</evidence>
<dbReference type="Pfam" id="PF09339">
    <property type="entry name" value="HTH_IclR"/>
    <property type="match status" value="1"/>
</dbReference>
<dbReference type="InterPro" id="IPR005471">
    <property type="entry name" value="Tscrpt_reg_IclR_N"/>
</dbReference>
<dbReference type="SUPFAM" id="SSF46785">
    <property type="entry name" value="Winged helix' DNA-binding domain"/>
    <property type="match status" value="1"/>
</dbReference>
<dbReference type="RefSeq" id="WP_301229394.1">
    <property type="nucleotide sequence ID" value="NZ_JAROCG010000002.1"/>
</dbReference>
<keyword evidence="7 9" id="KW-0010">Activator</keyword>
<dbReference type="Pfam" id="PF00072">
    <property type="entry name" value="Response_reg"/>
    <property type="match status" value="1"/>
</dbReference>
<evidence type="ECO:0000256" key="6">
    <source>
        <dbReference type="ARBA" id="ARBA00023125"/>
    </source>
</evidence>
<name>A0ABT8K5V5_9MICC</name>
<keyword evidence="8 9" id="KW-0804">Transcription</keyword>
<dbReference type="InterPro" id="IPR011006">
    <property type="entry name" value="CheY-like_superfamily"/>
</dbReference>
<accession>A0ABT8K5V5</accession>
<dbReference type="InterPro" id="IPR001789">
    <property type="entry name" value="Sig_transdc_resp-reg_receiver"/>
</dbReference>
<evidence type="ECO:0000256" key="9">
    <source>
        <dbReference type="PIRNR" id="PIRNR006171"/>
    </source>
</evidence>
<keyword evidence="3 10" id="KW-0597">Phosphoprotein</keyword>
<dbReference type="Gene3D" id="3.40.50.2300">
    <property type="match status" value="1"/>
</dbReference>
<evidence type="ECO:0000259" key="11">
    <source>
        <dbReference type="PROSITE" id="PS50110"/>
    </source>
</evidence>
<reference evidence="12" key="1">
    <citation type="submission" date="2023-06" db="EMBL/GenBank/DDBJ databases">
        <title>MT1 and MT2 Draft Genomes of Novel Species.</title>
        <authorList>
            <person name="Venkateswaran K."/>
        </authorList>
    </citation>
    <scope>NUCLEOTIDE SEQUENCE</scope>
    <source>
        <strain evidence="12">IIF3SC-B10</strain>
    </source>
</reference>
<dbReference type="EMBL" id="JAROCG010000002">
    <property type="protein sequence ID" value="MDN4612397.1"/>
    <property type="molecule type" value="Genomic_DNA"/>
</dbReference>
<keyword evidence="2 9" id="KW-0963">Cytoplasm</keyword>
<dbReference type="InterPro" id="IPR051271">
    <property type="entry name" value="2C-system_Tx_regulators"/>
</dbReference>
<dbReference type="SMART" id="SM00448">
    <property type="entry name" value="REC"/>
    <property type="match status" value="1"/>
</dbReference>
<dbReference type="InterPro" id="IPR036390">
    <property type="entry name" value="WH_DNA-bd_sf"/>
</dbReference>